<protein>
    <submittedName>
        <fullName evidence="1 3">Uncharacterized protein</fullName>
    </submittedName>
</protein>
<reference evidence="3" key="1">
    <citation type="submission" date="2017-02" db="UniProtKB">
        <authorList>
            <consortium name="WormBaseParasite"/>
        </authorList>
    </citation>
    <scope>IDENTIFICATION</scope>
</reference>
<reference evidence="1 2" key="2">
    <citation type="submission" date="2018-11" db="EMBL/GenBank/DDBJ databases">
        <authorList>
            <consortium name="Pathogen Informatics"/>
        </authorList>
    </citation>
    <scope>NUCLEOTIDE SEQUENCE [LARGE SCALE GENOMIC DNA]</scope>
    <source>
        <strain evidence="1 2">MHpl1</strain>
    </source>
</reference>
<gene>
    <name evidence="1" type="ORF">HPLM_LOCUS18927</name>
</gene>
<dbReference type="Proteomes" id="UP000268014">
    <property type="component" value="Unassembled WGS sequence"/>
</dbReference>
<organism evidence="3">
    <name type="scientific">Haemonchus placei</name>
    <name type="common">Barber's pole worm</name>
    <dbReference type="NCBI Taxonomy" id="6290"/>
    <lineage>
        <taxon>Eukaryota</taxon>
        <taxon>Metazoa</taxon>
        <taxon>Ecdysozoa</taxon>
        <taxon>Nematoda</taxon>
        <taxon>Chromadorea</taxon>
        <taxon>Rhabditida</taxon>
        <taxon>Rhabditina</taxon>
        <taxon>Rhabditomorpha</taxon>
        <taxon>Strongyloidea</taxon>
        <taxon>Trichostrongylidae</taxon>
        <taxon>Haemonchus</taxon>
    </lineage>
</organism>
<evidence type="ECO:0000313" key="3">
    <source>
        <dbReference type="WBParaSite" id="HPLM_0001893501-mRNA-1"/>
    </source>
</evidence>
<name>A0A0N4X3J3_HAEPC</name>
<evidence type="ECO:0000313" key="2">
    <source>
        <dbReference type="Proteomes" id="UP000268014"/>
    </source>
</evidence>
<dbReference type="AlphaFoldDB" id="A0A0N4X3J3"/>
<sequence>MRFPGGPATEQITQTSFAPFEMAVAMHTLVQAVDQTSTLQEAPDFGIRGKPGTPKEKIIKNFEVMVKPQGHALEQEHNAMKEASPSLIFLRSRKPRTLLAFAGDTQNPRFSFQCDLVKE</sequence>
<accession>A0A0N4X3J3</accession>
<dbReference type="WBParaSite" id="HPLM_0001893501-mRNA-1">
    <property type="protein sequence ID" value="HPLM_0001893501-mRNA-1"/>
    <property type="gene ID" value="HPLM_0001893501"/>
</dbReference>
<evidence type="ECO:0000313" key="1">
    <source>
        <dbReference type="EMBL" id="VDO74027.1"/>
    </source>
</evidence>
<proteinExistence type="predicted"/>
<keyword evidence="2" id="KW-1185">Reference proteome</keyword>
<dbReference type="EMBL" id="UZAF01020928">
    <property type="protein sequence ID" value="VDO74027.1"/>
    <property type="molecule type" value="Genomic_DNA"/>
</dbReference>